<sequence length="208" mass="23034">SNRRFSYSSFFSHHSYRVGLASASLRCHAKLHPRPQLLHPVPSPFLATSESCCWGGRCPAPPGSVAARRAEAGRRCALFLRGRRRKTGDEEHTHGEVREETSDDDLRPGSAVAGGAPKRIFSLPASRARRPKARAGQRDGWATATECQRFIICFRFADRSVLLTGLARAVGRGAEGRCLDKKEVGRRQLRHGLAALQQFRREHACVPL</sequence>
<evidence type="ECO:0000313" key="2">
    <source>
        <dbReference type="EMBL" id="PNT71830.1"/>
    </source>
</evidence>
<dbReference type="EMBL" id="CM000881">
    <property type="protein sequence ID" value="PNT71830.1"/>
    <property type="molecule type" value="Genomic_DNA"/>
</dbReference>
<feature type="compositionally biased region" description="Basic and acidic residues" evidence="1">
    <location>
        <begin position="87"/>
        <end position="107"/>
    </location>
</feature>
<keyword evidence="4" id="KW-1185">Reference proteome</keyword>
<accession>A0A2K2DC19</accession>
<gene>
    <name evidence="2" type="ORF">BRADI_2g36073v3</name>
</gene>
<dbReference type="AlphaFoldDB" id="A0A2K2DC19"/>
<organism evidence="2">
    <name type="scientific">Brachypodium distachyon</name>
    <name type="common">Purple false brome</name>
    <name type="synonym">Trachynia distachya</name>
    <dbReference type="NCBI Taxonomy" id="15368"/>
    <lineage>
        <taxon>Eukaryota</taxon>
        <taxon>Viridiplantae</taxon>
        <taxon>Streptophyta</taxon>
        <taxon>Embryophyta</taxon>
        <taxon>Tracheophyta</taxon>
        <taxon>Spermatophyta</taxon>
        <taxon>Magnoliopsida</taxon>
        <taxon>Liliopsida</taxon>
        <taxon>Poales</taxon>
        <taxon>Poaceae</taxon>
        <taxon>BOP clade</taxon>
        <taxon>Pooideae</taxon>
        <taxon>Stipodae</taxon>
        <taxon>Brachypodieae</taxon>
        <taxon>Brachypodium</taxon>
    </lineage>
</organism>
<dbReference type="Proteomes" id="UP000008810">
    <property type="component" value="Chromosome 2"/>
</dbReference>
<proteinExistence type="predicted"/>
<evidence type="ECO:0000313" key="3">
    <source>
        <dbReference type="EnsemblPlants" id="PNT71830"/>
    </source>
</evidence>
<reference evidence="3" key="3">
    <citation type="submission" date="2018-08" db="UniProtKB">
        <authorList>
            <consortium name="EnsemblPlants"/>
        </authorList>
    </citation>
    <scope>IDENTIFICATION</scope>
    <source>
        <strain evidence="3">cv. Bd21</strain>
    </source>
</reference>
<dbReference type="EnsemblPlants" id="PNT71830">
    <property type="protein sequence ID" value="PNT71830"/>
    <property type="gene ID" value="BRADI_2g36073v3"/>
</dbReference>
<protein>
    <submittedName>
        <fullName evidence="2 3">Uncharacterized protein</fullName>
    </submittedName>
</protein>
<evidence type="ECO:0000256" key="1">
    <source>
        <dbReference type="SAM" id="MobiDB-lite"/>
    </source>
</evidence>
<reference evidence="2" key="2">
    <citation type="submission" date="2017-06" db="EMBL/GenBank/DDBJ databases">
        <title>WGS assembly of Brachypodium distachyon.</title>
        <authorList>
            <consortium name="The International Brachypodium Initiative"/>
            <person name="Lucas S."/>
            <person name="Harmon-Smith M."/>
            <person name="Lail K."/>
            <person name="Tice H."/>
            <person name="Grimwood J."/>
            <person name="Bruce D."/>
            <person name="Barry K."/>
            <person name="Shu S."/>
            <person name="Lindquist E."/>
            <person name="Wang M."/>
            <person name="Pitluck S."/>
            <person name="Vogel J.P."/>
            <person name="Garvin D.F."/>
            <person name="Mockler T.C."/>
            <person name="Schmutz J."/>
            <person name="Rokhsar D."/>
            <person name="Bevan M.W."/>
        </authorList>
    </citation>
    <scope>NUCLEOTIDE SEQUENCE</scope>
    <source>
        <strain evidence="2">Bd21</strain>
    </source>
</reference>
<dbReference type="InParanoid" id="A0A2K2DC19"/>
<feature type="region of interest" description="Disordered" evidence="1">
    <location>
        <begin position="87"/>
        <end position="111"/>
    </location>
</feature>
<dbReference type="Gramene" id="PNT71830">
    <property type="protein sequence ID" value="PNT71830"/>
    <property type="gene ID" value="BRADI_2g36073v3"/>
</dbReference>
<evidence type="ECO:0000313" key="4">
    <source>
        <dbReference type="Proteomes" id="UP000008810"/>
    </source>
</evidence>
<reference evidence="2 3" key="1">
    <citation type="journal article" date="2010" name="Nature">
        <title>Genome sequencing and analysis of the model grass Brachypodium distachyon.</title>
        <authorList>
            <consortium name="International Brachypodium Initiative"/>
        </authorList>
    </citation>
    <scope>NUCLEOTIDE SEQUENCE [LARGE SCALE GENOMIC DNA]</scope>
    <source>
        <strain evidence="2 3">Bd21</strain>
    </source>
</reference>
<feature type="non-terminal residue" evidence="2">
    <location>
        <position position="1"/>
    </location>
</feature>
<name>A0A2K2DC19_BRADI</name>